<comment type="caution">
    <text evidence="2">The sequence shown here is derived from an EMBL/GenBank/DDBJ whole genome shotgun (WGS) entry which is preliminary data.</text>
</comment>
<proteinExistence type="predicted"/>
<feature type="compositionally biased region" description="Gly residues" evidence="1">
    <location>
        <begin position="52"/>
        <end position="63"/>
    </location>
</feature>
<keyword evidence="3" id="KW-1185">Reference proteome</keyword>
<sequence>MSARRHPAARRALGAVLLAGLGLGCGLMLGGCSERRQELHAKGPDAEPWSGKPGGFGASGWQGGDQAAWQEQIRQRGQRQNEYARTGVSGPGAAGNASLPALAAAPVAAAPAASAASQP</sequence>
<evidence type="ECO:0000313" key="3">
    <source>
        <dbReference type="Proteomes" id="UP001516061"/>
    </source>
</evidence>
<reference evidence="2 3" key="1">
    <citation type="submission" date="2020-05" db="EMBL/GenBank/DDBJ databases">
        <title>Genomic Encyclopedia of Type Strains, Phase IV (KMG-V): Genome sequencing to study the core and pangenomes of soil and plant-associated prokaryotes.</title>
        <authorList>
            <person name="Whitman W."/>
        </authorList>
    </citation>
    <scope>NUCLEOTIDE SEQUENCE [LARGE SCALE GENOMIC DNA]</scope>
    <source>
        <strain evidence="2 3">C29</strain>
    </source>
</reference>
<dbReference type="PROSITE" id="PS51257">
    <property type="entry name" value="PROKAR_LIPOPROTEIN"/>
    <property type="match status" value="1"/>
</dbReference>
<protein>
    <recommendedName>
        <fullName evidence="4">Lipoprotein</fullName>
    </recommendedName>
</protein>
<gene>
    <name evidence="2" type="ORF">HNQ01_003195</name>
</gene>
<evidence type="ECO:0000313" key="2">
    <source>
        <dbReference type="EMBL" id="NRT57440.1"/>
    </source>
</evidence>
<evidence type="ECO:0000256" key="1">
    <source>
        <dbReference type="SAM" id="MobiDB-lite"/>
    </source>
</evidence>
<dbReference type="EMBL" id="JABSNM010000015">
    <property type="protein sequence ID" value="NRT57440.1"/>
    <property type="molecule type" value="Genomic_DNA"/>
</dbReference>
<accession>A0ABX2G7U5</accession>
<dbReference type="Proteomes" id="UP001516061">
    <property type="component" value="Unassembled WGS sequence"/>
</dbReference>
<organism evidence="2 3">
    <name type="scientific">Sphaerotilus uruguayifluvii</name>
    <dbReference type="NCBI Taxonomy" id="2735897"/>
    <lineage>
        <taxon>Bacteria</taxon>
        <taxon>Pseudomonadati</taxon>
        <taxon>Pseudomonadota</taxon>
        <taxon>Betaproteobacteria</taxon>
        <taxon>Burkholderiales</taxon>
        <taxon>Sphaerotilaceae</taxon>
        <taxon>Sphaerotilus</taxon>
    </lineage>
</organism>
<dbReference type="RefSeq" id="WP_173806406.1">
    <property type="nucleotide sequence ID" value="NZ_JABSNM010000015.1"/>
</dbReference>
<name>A0ABX2G7U5_9BURK</name>
<feature type="region of interest" description="Disordered" evidence="1">
    <location>
        <begin position="37"/>
        <end position="97"/>
    </location>
</feature>
<evidence type="ECO:0008006" key="4">
    <source>
        <dbReference type="Google" id="ProtNLM"/>
    </source>
</evidence>